<evidence type="ECO:0000256" key="1">
    <source>
        <dbReference type="SAM" id="SignalP"/>
    </source>
</evidence>
<evidence type="ECO:0000259" key="2">
    <source>
        <dbReference type="PROSITE" id="PS51781"/>
    </source>
</evidence>
<protein>
    <submittedName>
        <fullName evidence="3">Bacterial SH3-like region</fullName>
    </submittedName>
</protein>
<name>A0A0F6ARS0_BRUA1</name>
<dbReference type="HOGENOM" id="CLU_096733_0_0_5"/>
<feature type="domain" description="SH3b" evidence="2">
    <location>
        <begin position="22"/>
        <end position="85"/>
    </location>
</feature>
<feature type="chain" id="PRO_5002500139" evidence="1">
    <location>
        <begin position="23"/>
        <end position="251"/>
    </location>
</feature>
<accession>A0A0F6ARS0</accession>
<reference evidence="3 4" key="1">
    <citation type="journal article" date="2008" name="PLoS ONE">
        <title>Genome sequence of Brucella abortus vaccine strain S19 compared to virulent strains yields candidate virulence genes.</title>
        <authorList>
            <person name="Crasta O.R."/>
            <person name="Folkerts O."/>
            <person name="Fei Z."/>
            <person name="Mane S.P."/>
            <person name="Evans C."/>
            <person name="Martino-Catt S."/>
            <person name="Bricker B."/>
            <person name="Yu G."/>
            <person name="Du L."/>
            <person name="Sobral B.W."/>
        </authorList>
    </citation>
    <scope>NUCLEOTIDE SEQUENCE [LARGE SCALE GENOMIC DNA]</scope>
    <source>
        <strain evidence="3 4">S19</strain>
    </source>
</reference>
<keyword evidence="1" id="KW-0732">Signal</keyword>
<gene>
    <name evidence="3" type="ordered locus">BAbS19_I14260</name>
</gene>
<dbReference type="EMBL" id="CP000887">
    <property type="protein sequence ID" value="ACD72919.1"/>
    <property type="molecule type" value="Genomic_DNA"/>
</dbReference>
<sequence length="251" mass="26164">MKLSARASIFTLALLVSTNAYASSAIVTSTVNLRTGPGTQYGTIGAIPNGVGIMVAGCTRGYGWCQVSYGGMTGWAASRYIAIQTGNGYTTNDNFGSTAAAVGIPLIAGIVIGSAIANSGPAWGPGPYRGWGGRPNIYNGCIGRNCQSNWGPPRPHWTDPPAGATIRVIIPISVMVSVTALVMGPACVSAAGGKAQRKTGPPDSLLSRASPDWKRVKGISLPHSFHLNAEIPYWEHGFLKRQTYPGFAQQG</sequence>
<dbReference type="KEGG" id="bmc:BAbS19_I14260"/>
<dbReference type="PROSITE" id="PS51781">
    <property type="entry name" value="SH3B"/>
    <property type="match status" value="1"/>
</dbReference>
<dbReference type="AlphaFoldDB" id="A0A0F6ARS0"/>
<dbReference type="Proteomes" id="UP000002565">
    <property type="component" value="Chromosome 1"/>
</dbReference>
<dbReference type="Gene3D" id="2.30.30.40">
    <property type="entry name" value="SH3 Domains"/>
    <property type="match status" value="1"/>
</dbReference>
<evidence type="ECO:0000313" key="4">
    <source>
        <dbReference type="Proteomes" id="UP000002565"/>
    </source>
</evidence>
<dbReference type="Pfam" id="PF08239">
    <property type="entry name" value="SH3_3"/>
    <property type="match status" value="1"/>
</dbReference>
<dbReference type="SMART" id="SM00287">
    <property type="entry name" value="SH3b"/>
    <property type="match status" value="1"/>
</dbReference>
<evidence type="ECO:0000313" key="3">
    <source>
        <dbReference type="EMBL" id="ACD72919.1"/>
    </source>
</evidence>
<organism evidence="3 4">
    <name type="scientific">Brucella abortus (strain S19)</name>
    <dbReference type="NCBI Taxonomy" id="430066"/>
    <lineage>
        <taxon>Bacteria</taxon>
        <taxon>Pseudomonadati</taxon>
        <taxon>Pseudomonadota</taxon>
        <taxon>Alphaproteobacteria</taxon>
        <taxon>Hyphomicrobiales</taxon>
        <taxon>Brucellaceae</taxon>
        <taxon>Brucella/Ochrobactrum group</taxon>
        <taxon>Brucella</taxon>
    </lineage>
</organism>
<proteinExistence type="predicted"/>
<dbReference type="InterPro" id="IPR003646">
    <property type="entry name" value="SH3-like_bac-type"/>
</dbReference>
<feature type="signal peptide" evidence="1">
    <location>
        <begin position="1"/>
        <end position="22"/>
    </location>
</feature>
<dbReference type="PATRIC" id="fig|359391.4.peg.1587"/>